<dbReference type="AlphaFoldDB" id="A0A0F9H7Y6"/>
<accession>A0A0F9H7Y6</accession>
<name>A0A0F9H7Y6_9ZZZZ</name>
<organism evidence="1">
    <name type="scientific">marine sediment metagenome</name>
    <dbReference type="NCBI Taxonomy" id="412755"/>
    <lineage>
        <taxon>unclassified sequences</taxon>
        <taxon>metagenomes</taxon>
        <taxon>ecological metagenomes</taxon>
    </lineage>
</organism>
<dbReference type="EMBL" id="LAZR01025634">
    <property type="protein sequence ID" value="KKL71307.1"/>
    <property type="molecule type" value="Genomic_DNA"/>
</dbReference>
<proteinExistence type="predicted"/>
<protein>
    <submittedName>
        <fullName evidence="1">Uncharacterized protein</fullName>
    </submittedName>
</protein>
<gene>
    <name evidence="1" type="ORF">LCGC14_2096270</name>
</gene>
<sequence length="156" mass="17090">PLVPTLKPGESEDLLKYYTREKVGHSTVLVSLVKNGILSLNKSKIYSNTLPGEITATTIDEAITPAEENELIDKITTGEEIDSSSGGILLHGKDSENTAQPVGMSGEENDEIQVMNLDVETILEDIYLELIKANIQMSIITGDHIKNRDIDALQRN</sequence>
<feature type="non-terminal residue" evidence="1">
    <location>
        <position position="1"/>
    </location>
</feature>
<comment type="caution">
    <text evidence="1">The sequence shown here is derived from an EMBL/GenBank/DDBJ whole genome shotgun (WGS) entry which is preliminary data.</text>
</comment>
<evidence type="ECO:0000313" key="1">
    <source>
        <dbReference type="EMBL" id="KKL71307.1"/>
    </source>
</evidence>
<reference evidence="1" key="1">
    <citation type="journal article" date="2015" name="Nature">
        <title>Complex archaea that bridge the gap between prokaryotes and eukaryotes.</title>
        <authorList>
            <person name="Spang A."/>
            <person name="Saw J.H."/>
            <person name="Jorgensen S.L."/>
            <person name="Zaremba-Niedzwiedzka K."/>
            <person name="Martijn J."/>
            <person name="Lind A.E."/>
            <person name="van Eijk R."/>
            <person name="Schleper C."/>
            <person name="Guy L."/>
            <person name="Ettema T.J."/>
        </authorList>
    </citation>
    <scope>NUCLEOTIDE SEQUENCE</scope>
</reference>